<proteinExistence type="predicted"/>
<evidence type="ECO:0000259" key="1">
    <source>
        <dbReference type="Pfam" id="PF13946"/>
    </source>
</evidence>
<sequence length="279" mass="29564">MTTALTVGDIRPILDLTTSFPLLDDAESLASQLRPLLVSLGAPIDAELDAVLTVIETNPVLVEIGIAEFRAAIAGFPDDTLLTDVSGLYGETPGGGGTPPTVVDGTVTYTLPYSDATIVVEGDAVRVTLGGETTTLQNVDKLSFVDGSLYIDTTATAGTLAVAYESLFGRAPDAGGFEFWLDAIKSNGVDYFALATTFVQTAEFQAAYGAFLNDAEALMRQVYTNLFDRTADQAGLDFWAGYLRENGIESSIDEVFATFLQSEEMTALVGTTYPNGVFV</sequence>
<reference evidence="2 3" key="1">
    <citation type="journal article" date="2014" name="Int. J. Syst. Evol. Microbiol.">
        <title>Complete genome sequence of Corynebacterium casei LMG S-19264T (=DSM 44701T), isolated from a smear-ripened cheese.</title>
        <authorList>
            <consortium name="US DOE Joint Genome Institute (JGI-PGF)"/>
            <person name="Walter F."/>
            <person name="Albersmeier A."/>
            <person name="Kalinowski J."/>
            <person name="Ruckert C."/>
        </authorList>
    </citation>
    <scope>NUCLEOTIDE SEQUENCE [LARGE SCALE GENOMIC DNA]</scope>
    <source>
        <strain evidence="2 3">CGMCC 1.9161</strain>
    </source>
</reference>
<keyword evidence="3" id="KW-1185">Reference proteome</keyword>
<evidence type="ECO:0000313" key="2">
    <source>
        <dbReference type="EMBL" id="GGK39829.1"/>
    </source>
</evidence>
<gene>
    <name evidence="2" type="ORF">GCM10011322_28710</name>
</gene>
<dbReference type="InterPro" id="IPR025282">
    <property type="entry name" value="DUF4214"/>
</dbReference>
<dbReference type="RefSeq" id="WP_188913916.1">
    <property type="nucleotide sequence ID" value="NZ_BMMF01000008.1"/>
</dbReference>
<organism evidence="2 3">
    <name type="scientific">Salinarimonas ramus</name>
    <dbReference type="NCBI Taxonomy" id="690164"/>
    <lineage>
        <taxon>Bacteria</taxon>
        <taxon>Pseudomonadati</taxon>
        <taxon>Pseudomonadota</taxon>
        <taxon>Alphaproteobacteria</taxon>
        <taxon>Hyphomicrobiales</taxon>
        <taxon>Salinarimonadaceae</taxon>
        <taxon>Salinarimonas</taxon>
    </lineage>
</organism>
<protein>
    <recommendedName>
        <fullName evidence="1">DUF4214 domain-containing protein</fullName>
    </recommendedName>
</protein>
<feature type="domain" description="DUF4214" evidence="1">
    <location>
        <begin position="195"/>
        <end position="268"/>
    </location>
</feature>
<comment type="caution">
    <text evidence="2">The sequence shown here is derived from an EMBL/GenBank/DDBJ whole genome shotgun (WGS) entry which is preliminary data.</text>
</comment>
<evidence type="ECO:0000313" key="3">
    <source>
        <dbReference type="Proteomes" id="UP000600449"/>
    </source>
</evidence>
<dbReference type="Proteomes" id="UP000600449">
    <property type="component" value="Unassembled WGS sequence"/>
</dbReference>
<dbReference type="EMBL" id="BMMF01000008">
    <property type="protein sequence ID" value="GGK39829.1"/>
    <property type="molecule type" value="Genomic_DNA"/>
</dbReference>
<dbReference type="AlphaFoldDB" id="A0A917QAS9"/>
<dbReference type="Pfam" id="PF13946">
    <property type="entry name" value="DUF4214"/>
    <property type="match status" value="1"/>
</dbReference>
<accession>A0A917QAS9</accession>
<name>A0A917QAS9_9HYPH</name>